<evidence type="ECO:0000256" key="2">
    <source>
        <dbReference type="ARBA" id="ARBA00006565"/>
    </source>
</evidence>
<keyword evidence="4 7" id="KW-1133">Transmembrane helix</keyword>
<dbReference type="AlphaFoldDB" id="A0A6I8N934"/>
<keyword evidence="10" id="KW-1185">Reference proteome</keyword>
<feature type="transmembrane region" description="Helical" evidence="7">
    <location>
        <begin position="152"/>
        <end position="178"/>
    </location>
</feature>
<dbReference type="Proteomes" id="UP000002279">
    <property type="component" value="Chromosome 7"/>
</dbReference>
<feature type="transmembrane region" description="Helical" evidence="7">
    <location>
        <begin position="190"/>
        <end position="209"/>
    </location>
</feature>
<dbReference type="Ensembl" id="ENSOANT00000053273.1">
    <property type="protein sequence ID" value="ENSOANP00000037305.1"/>
    <property type="gene ID" value="ENSOANG00000014267.4"/>
</dbReference>
<organism evidence="9 10">
    <name type="scientific">Ornithorhynchus anatinus</name>
    <name type="common">Duckbill platypus</name>
    <dbReference type="NCBI Taxonomy" id="9258"/>
    <lineage>
        <taxon>Eukaryota</taxon>
        <taxon>Metazoa</taxon>
        <taxon>Chordata</taxon>
        <taxon>Craniata</taxon>
        <taxon>Vertebrata</taxon>
        <taxon>Euteleostomi</taxon>
        <taxon>Mammalia</taxon>
        <taxon>Monotremata</taxon>
        <taxon>Ornithorhynchidae</taxon>
        <taxon>Ornithorhynchus</taxon>
    </lineage>
</organism>
<dbReference type="PANTHER" id="PTHR21324:SF10">
    <property type="entry name" value="DNA DAMAGE-REGULATED AUTOPHAGY MODULATOR PROTEIN 2"/>
    <property type="match status" value="1"/>
</dbReference>
<keyword evidence="5 7" id="KW-0472">Membrane</keyword>
<gene>
    <name evidence="9" type="primary">DRAM2</name>
</gene>
<evidence type="ECO:0000313" key="10">
    <source>
        <dbReference type="Proteomes" id="UP000002279"/>
    </source>
</evidence>
<dbReference type="GO" id="GO:0005764">
    <property type="term" value="C:lysosome"/>
    <property type="evidence" value="ECO:0000318"/>
    <property type="project" value="GO_Central"/>
</dbReference>
<dbReference type="Pfam" id="PF10277">
    <property type="entry name" value="Frag1"/>
    <property type="match status" value="1"/>
</dbReference>
<reference evidence="9 10" key="1">
    <citation type="journal article" date="2008" name="Nature">
        <title>Genome analysis of the platypus reveals unique signatures of evolution.</title>
        <authorList>
            <person name="Warren W.C."/>
            <person name="Hillier L.W."/>
            <person name="Marshall Graves J.A."/>
            <person name="Birney E."/>
            <person name="Ponting C.P."/>
            <person name="Grutzner F."/>
            <person name="Belov K."/>
            <person name="Miller W."/>
            <person name="Clarke L."/>
            <person name="Chinwalla A.T."/>
            <person name="Yang S.P."/>
            <person name="Heger A."/>
            <person name="Locke D.P."/>
            <person name="Miethke P."/>
            <person name="Waters P.D."/>
            <person name="Veyrunes F."/>
            <person name="Fulton L."/>
            <person name="Fulton B."/>
            <person name="Graves T."/>
            <person name="Wallis J."/>
            <person name="Puente X.S."/>
            <person name="Lopez-Otin C."/>
            <person name="Ordonez G.R."/>
            <person name="Eichler E.E."/>
            <person name="Chen L."/>
            <person name="Cheng Z."/>
            <person name="Deakin J.E."/>
            <person name="Alsop A."/>
            <person name="Thompson K."/>
            <person name="Kirby P."/>
            <person name="Papenfuss A.T."/>
            <person name="Wakefield M.J."/>
            <person name="Olender T."/>
            <person name="Lancet D."/>
            <person name="Huttley G.A."/>
            <person name="Smit A.F."/>
            <person name="Pask A."/>
            <person name="Temple-Smith P."/>
            <person name="Batzer M.A."/>
            <person name="Walker J.A."/>
            <person name="Konkel M.K."/>
            <person name="Harris R.S."/>
            <person name="Whittington C.M."/>
            <person name="Wong E.S."/>
            <person name="Gemmell N.J."/>
            <person name="Buschiazzo E."/>
            <person name="Vargas Jentzsch I.M."/>
            <person name="Merkel A."/>
            <person name="Schmitz J."/>
            <person name="Zemann A."/>
            <person name="Churakov G."/>
            <person name="Kriegs J.O."/>
            <person name="Brosius J."/>
            <person name="Murchison E.P."/>
            <person name="Sachidanandam R."/>
            <person name="Smith C."/>
            <person name="Hannon G.J."/>
            <person name="Tsend-Ayush E."/>
            <person name="McMillan D."/>
            <person name="Attenborough R."/>
            <person name="Rens W."/>
            <person name="Ferguson-Smith M."/>
            <person name="Lefevre C.M."/>
            <person name="Sharp J.A."/>
            <person name="Nicholas K.R."/>
            <person name="Ray D.A."/>
            <person name="Kube M."/>
            <person name="Reinhardt R."/>
            <person name="Pringle T.H."/>
            <person name="Taylor J."/>
            <person name="Jones R.C."/>
            <person name="Nixon B."/>
            <person name="Dacheux J.L."/>
            <person name="Niwa H."/>
            <person name="Sekita Y."/>
            <person name="Huang X."/>
            <person name="Stark A."/>
            <person name="Kheradpour P."/>
            <person name="Kellis M."/>
            <person name="Flicek P."/>
            <person name="Chen Y."/>
            <person name="Webber C."/>
            <person name="Hardison R."/>
            <person name="Nelson J."/>
            <person name="Hallsworth-Pepin K."/>
            <person name="Delehaunty K."/>
            <person name="Markovic C."/>
            <person name="Minx P."/>
            <person name="Feng Y."/>
            <person name="Kremitzki C."/>
            <person name="Mitreva M."/>
            <person name="Glasscock J."/>
            <person name="Wylie T."/>
            <person name="Wohldmann P."/>
            <person name="Thiru P."/>
            <person name="Nhan M.N."/>
            <person name="Pohl C.S."/>
            <person name="Smith S.M."/>
            <person name="Hou S."/>
            <person name="Nefedov M."/>
            <person name="de Jong P.J."/>
            <person name="Renfree M.B."/>
            <person name="Mardis E.R."/>
            <person name="Wilson R.K."/>
        </authorList>
    </citation>
    <scope>NUCLEOTIDE SEQUENCE [LARGE SCALE GENOMIC DNA]</scope>
    <source>
        <strain evidence="9 10">Glennie</strain>
    </source>
</reference>
<feature type="transmembrane region" description="Helical" evidence="7">
    <location>
        <begin position="128"/>
        <end position="146"/>
    </location>
</feature>
<accession>A0A6I8N934</accession>
<evidence type="ECO:0000313" key="9">
    <source>
        <dbReference type="Ensembl" id="ENSOANP00000037305.1"/>
    </source>
</evidence>
<feature type="compositionally biased region" description="Basic and acidic residues" evidence="6">
    <location>
        <begin position="321"/>
        <end position="331"/>
    </location>
</feature>
<dbReference type="GO" id="GO:0045494">
    <property type="term" value="P:photoreceptor cell maintenance"/>
    <property type="evidence" value="ECO:0000318"/>
    <property type="project" value="GO_Central"/>
</dbReference>
<feature type="compositionally biased region" description="Low complexity" evidence="6">
    <location>
        <begin position="7"/>
        <end position="21"/>
    </location>
</feature>
<comment type="subcellular location">
    <subcellularLocation>
        <location evidence="1">Endomembrane system</location>
        <topology evidence="1">Multi-pass membrane protein</topology>
    </subcellularLocation>
</comment>
<evidence type="ECO:0000256" key="1">
    <source>
        <dbReference type="ARBA" id="ARBA00004127"/>
    </source>
</evidence>
<evidence type="ECO:0000259" key="8">
    <source>
        <dbReference type="Pfam" id="PF10277"/>
    </source>
</evidence>
<protein>
    <recommendedName>
        <fullName evidence="8">CWH43-like N-terminal domain-containing protein</fullName>
    </recommendedName>
</protein>
<evidence type="ECO:0000256" key="6">
    <source>
        <dbReference type="SAM" id="MobiDB-lite"/>
    </source>
</evidence>
<name>A0A6I8N934_ORNAN</name>
<comment type="similarity">
    <text evidence="2">Belongs to the DRAM/TMEM150 family.</text>
</comment>
<reference evidence="9" key="2">
    <citation type="submission" date="2025-08" db="UniProtKB">
        <authorList>
            <consortium name="Ensembl"/>
        </authorList>
    </citation>
    <scope>IDENTIFICATION</scope>
    <source>
        <strain evidence="9">Glennie</strain>
    </source>
</reference>
<dbReference type="GO" id="GO:0012505">
    <property type="term" value="C:endomembrane system"/>
    <property type="evidence" value="ECO:0007669"/>
    <property type="project" value="UniProtKB-SubCell"/>
</dbReference>
<sequence>MIGCALGPSPRARGPAPSASGPAGGVGVEERSIEMWWFQQGLSFLPSALVIWTAAAFIFSYITAITLHHVDPALPYISDTGTVAPEKCLFGAMLNIAAVLGMATMYVRYKQVDALIPEDTQITRINKVGLGLGLLSCLGLSVVANFQKTTLFLVHITGAVLTFGPGALYIFTQTILSYKMQPKIHGRHIFWIRLIVVIWCGVSAFSSILCREIRRKQGSREIRSVVLGSQGETVVGFSGISPASGGELTTQVAKRLPWSGARGSPPWASLDSNITETTKFIVFIRHLLYVKYRSKCWGRYRFIRLDPVPVPRGAHSLNPHFTDEGTEDPRSEVTYPRSCGKQLAKPGLEPRSSDSRARCLSVSIPRGASGPSLSPFHRGGNRGPREVTDLPTVIR</sequence>
<evidence type="ECO:0000256" key="3">
    <source>
        <dbReference type="ARBA" id="ARBA00022692"/>
    </source>
</evidence>
<dbReference type="InterPro" id="IPR019402">
    <property type="entry name" value="CWH43_N"/>
</dbReference>
<feature type="transmembrane region" description="Helical" evidence="7">
    <location>
        <begin position="89"/>
        <end position="107"/>
    </location>
</feature>
<feature type="region of interest" description="Disordered" evidence="6">
    <location>
        <begin position="317"/>
        <end position="395"/>
    </location>
</feature>
<proteinExistence type="inferred from homology"/>
<feature type="domain" description="CWH43-like N-terminal" evidence="8">
    <location>
        <begin position="42"/>
        <end position="224"/>
    </location>
</feature>
<dbReference type="GO" id="GO:0010506">
    <property type="term" value="P:regulation of autophagy"/>
    <property type="evidence" value="ECO:0000318"/>
    <property type="project" value="GO_Central"/>
</dbReference>
<evidence type="ECO:0000256" key="5">
    <source>
        <dbReference type="ARBA" id="ARBA00023136"/>
    </source>
</evidence>
<reference evidence="9" key="3">
    <citation type="submission" date="2025-09" db="UniProtKB">
        <authorList>
            <consortium name="Ensembl"/>
        </authorList>
    </citation>
    <scope>IDENTIFICATION</scope>
    <source>
        <strain evidence="9">Glennie</strain>
    </source>
</reference>
<dbReference type="InterPro" id="IPR050911">
    <property type="entry name" value="DRAM/TMEM150_Autophagy_Mod"/>
</dbReference>
<dbReference type="GeneTree" id="ENSGT01030000234578"/>
<dbReference type="InParanoid" id="A0A6I8N934"/>
<dbReference type="Bgee" id="ENSOANG00000014267">
    <property type="expression patterns" value="Expressed in ovary and 8 other cell types or tissues"/>
</dbReference>
<keyword evidence="3 7" id="KW-0812">Transmembrane</keyword>
<evidence type="ECO:0000256" key="7">
    <source>
        <dbReference type="SAM" id="Phobius"/>
    </source>
</evidence>
<dbReference type="PANTHER" id="PTHR21324">
    <property type="entry name" value="FASTING-INDUCIBLE INTEGRAL MEMBRANE PROTEIN TM6P1-RELATED"/>
    <property type="match status" value="1"/>
</dbReference>
<evidence type="ECO:0000256" key="4">
    <source>
        <dbReference type="ARBA" id="ARBA00022989"/>
    </source>
</evidence>
<feature type="region of interest" description="Disordered" evidence="6">
    <location>
        <begin position="1"/>
        <end position="25"/>
    </location>
</feature>
<feature type="transmembrane region" description="Helical" evidence="7">
    <location>
        <begin position="44"/>
        <end position="69"/>
    </location>
</feature>